<dbReference type="PANTHER" id="PTHR21310:SF40">
    <property type="entry name" value="AMINOGLYCOSIDE PHOSPHOTRANSFERASE DOMAIN-CONTAINING PROTEIN-RELATED"/>
    <property type="match status" value="1"/>
</dbReference>
<reference evidence="2" key="1">
    <citation type="submission" date="2020-05" db="EMBL/GenBank/DDBJ databases">
        <authorList>
            <person name="Chiriac C."/>
            <person name="Salcher M."/>
            <person name="Ghai R."/>
            <person name="Kavagutti S V."/>
        </authorList>
    </citation>
    <scope>NUCLEOTIDE SEQUENCE</scope>
</reference>
<proteinExistence type="predicted"/>
<dbReference type="Pfam" id="PF01636">
    <property type="entry name" value="APH"/>
    <property type="match status" value="1"/>
</dbReference>
<dbReference type="CDD" id="cd05154">
    <property type="entry name" value="ACAD10_11_N-like"/>
    <property type="match status" value="1"/>
</dbReference>
<evidence type="ECO:0000259" key="1">
    <source>
        <dbReference type="Pfam" id="PF01636"/>
    </source>
</evidence>
<feature type="domain" description="Aminoglycoside phosphotransferase" evidence="1">
    <location>
        <begin position="81"/>
        <end position="292"/>
    </location>
</feature>
<dbReference type="SUPFAM" id="SSF56112">
    <property type="entry name" value="Protein kinase-like (PK-like)"/>
    <property type="match status" value="1"/>
</dbReference>
<dbReference type="PANTHER" id="PTHR21310">
    <property type="entry name" value="AMINOGLYCOSIDE PHOSPHOTRANSFERASE-RELATED-RELATED"/>
    <property type="match status" value="1"/>
</dbReference>
<dbReference type="InterPro" id="IPR002575">
    <property type="entry name" value="Aminoglycoside_PTrfase"/>
</dbReference>
<dbReference type="InterPro" id="IPR041726">
    <property type="entry name" value="ACAD10_11_N"/>
</dbReference>
<protein>
    <submittedName>
        <fullName evidence="2">Unannotated protein</fullName>
    </submittedName>
</protein>
<dbReference type="Gene3D" id="3.30.200.20">
    <property type="entry name" value="Phosphorylase Kinase, domain 1"/>
    <property type="match status" value="1"/>
</dbReference>
<dbReference type="Gene3D" id="3.90.1200.10">
    <property type="match status" value="1"/>
</dbReference>
<accession>A0A6J6U849</accession>
<organism evidence="2">
    <name type="scientific">freshwater metagenome</name>
    <dbReference type="NCBI Taxonomy" id="449393"/>
    <lineage>
        <taxon>unclassified sequences</taxon>
        <taxon>metagenomes</taxon>
        <taxon>ecological metagenomes</taxon>
    </lineage>
</organism>
<dbReference type="InterPro" id="IPR011009">
    <property type="entry name" value="Kinase-like_dom_sf"/>
</dbReference>
<evidence type="ECO:0000313" key="2">
    <source>
        <dbReference type="EMBL" id="CAB4754717.1"/>
    </source>
</evidence>
<sequence length="381" mass="43317">MGGRVFGHPRSRYVLCVMPLPSKRDHAEFGRRLSGWLATQLPPGAAPVVSDLSVPEGTGMSSETLLFTATWSDDGAERAERYVARVRPEMTDFPVFPEYDLQLQHRCLQLVAAHSDVPVPETPWIELDEAPLGAPFFVMRRVEGVVPTDLPPYVFGGWVLEASAPERERMQRNAIEVLAKLHAIDITGADAVFLDRPAFGATPLDQHLNYQRCYYDWAREGVHYDIIERSFAWLEAHRPSDERTVLNWGDARIGNIMWHEFVPVAVLDWEMAAIGAPAVDLSWMMFLHRFFQNMAERYGMPGLPDMFRREDVARQYEELSGHPAADLEYYEVFAALRFAIISVRTSARAIAYGDMEQPADREDLVMHRDLLDAMLDGSYWS</sequence>
<dbReference type="AlphaFoldDB" id="A0A6J6U849"/>
<dbReference type="InterPro" id="IPR051678">
    <property type="entry name" value="AGP_Transferase"/>
</dbReference>
<name>A0A6J6U849_9ZZZZ</name>
<gene>
    <name evidence="2" type="ORF">UFOPK2754_02019</name>
</gene>
<dbReference type="EMBL" id="CAEZYR010000078">
    <property type="protein sequence ID" value="CAB4754717.1"/>
    <property type="molecule type" value="Genomic_DNA"/>
</dbReference>